<reference evidence="1 2" key="2">
    <citation type="submission" date="2018-11" db="EMBL/GenBank/DDBJ databases">
        <authorList>
            <consortium name="Pathogen Informatics"/>
        </authorList>
    </citation>
    <scope>NUCLEOTIDE SEQUENCE [LARGE SCALE GENOMIC DNA]</scope>
</reference>
<evidence type="ECO:0000313" key="2">
    <source>
        <dbReference type="Proteomes" id="UP000278807"/>
    </source>
</evidence>
<keyword evidence="2" id="KW-1185">Reference proteome</keyword>
<dbReference type="EMBL" id="UZAE01005494">
    <property type="protein sequence ID" value="VDO01684.1"/>
    <property type="molecule type" value="Genomic_DNA"/>
</dbReference>
<sequence>MTTFRPLPLPTICQILTSSAQQRHDLSFPTRLFFTSLYSPDGSFPHERPTTQWQSNALLSPAMTPPERLWKQTTTGTRFVSNVYLYETHEPPYSYRKPTLQRTALFELASRDQSSGKHTPEDFGHGLSQLNIRSTRTLITDRCFWRNIKQDSRQWTKYCPTILCGQPYNQWPIRGLRLVNLIRYADYD</sequence>
<accession>A0A0R3TFI7</accession>
<evidence type="ECO:0000313" key="1">
    <source>
        <dbReference type="EMBL" id="VDO01684.1"/>
    </source>
</evidence>
<protein>
    <submittedName>
        <fullName evidence="1 3">Uncharacterized protein</fullName>
    </submittedName>
</protein>
<proteinExistence type="predicted"/>
<name>A0A0R3TFI7_RODNA</name>
<evidence type="ECO:0000313" key="3">
    <source>
        <dbReference type="WBParaSite" id="HNAJ_0000582801-mRNA-1"/>
    </source>
</evidence>
<organism evidence="3">
    <name type="scientific">Rodentolepis nana</name>
    <name type="common">Dwarf tapeworm</name>
    <name type="synonym">Hymenolepis nana</name>
    <dbReference type="NCBI Taxonomy" id="102285"/>
    <lineage>
        <taxon>Eukaryota</taxon>
        <taxon>Metazoa</taxon>
        <taxon>Spiralia</taxon>
        <taxon>Lophotrochozoa</taxon>
        <taxon>Platyhelminthes</taxon>
        <taxon>Cestoda</taxon>
        <taxon>Eucestoda</taxon>
        <taxon>Cyclophyllidea</taxon>
        <taxon>Hymenolepididae</taxon>
        <taxon>Rodentolepis</taxon>
    </lineage>
</organism>
<dbReference type="AlphaFoldDB" id="A0A0R3TFI7"/>
<dbReference type="Proteomes" id="UP000278807">
    <property type="component" value="Unassembled WGS sequence"/>
</dbReference>
<dbReference type="WBParaSite" id="HNAJ_0000582801-mRNA-1">
    <property type="protein sequence ID" value="HNAJ_0000582801-mRNA-1"/>
    <property type="gene ID" value="HNAJ_0000582801"/>
</dbReference>
<gene>
    <name evidence="1" type="ORF">HNAJ_LOCUS5824</name>
</gene>
<reference evidence="3" key="1">
    <citation type="submission" date="2017-02" db="UniProtKB">
        <authorList>
            <consortium name="WormBaseParasite"/>
        </authorList>
    </citation>
    <scope>IDENTIFICATION</scope>
</reference>